<accession>A0ABP8RV76</accession>
<dbReference type="PANTHER" id="PTHR33217:SF7">
    <property type="entry name" value="TRANSPOSASE FOR INSERTION SEQUENCE ELEMENT IS1081"/>
    <property type="match status" value="1"/>
</dbReference>
<evidence type="ECO:0000256" key="1">
    <source>
        <dbReference type="ARBA" id="ARBA00002190"/>
    </source>
</evidence>
<keyword evidence="4 6" id="KW-0238">DNA-binding</keyword>
<protein>
    <recommendedName>
        <fullName evidence="6">Mutator family transposase</fullName>
    </recommendedName>
</protein>
<keyword evidence="5 6" id="KW-0233">DNA recombination</keyword>
<dbReference type="Proteomes" id="UP001501598">
    <property type="component" value="Unassembled WGS sequence"/>
</dbReference>
<dbReference type="EMBL" id="BAABGT010000061">
    <property type="protein sequence ID" value="GAA4550732.1"/>
    <property type="molecule type" value="Genomic_DNA"/>
</dbReference>
<evidence type="ECO:0000313" key="8">
    <source>
        <dbReference type="Proteomes" id="UP001501598"/>
    </source>
</evidence>
<dbReference type="InterPro" id="IPR001207">
    <property type="entry name" value="Transposase_mutator"/>
</dbReference>
<keyword evidence="3 6" id="KW-0815">Transposition</keyword>
<comment type="similarity">
    <text evidence="2 6">Belongs to the transposase mutator family.</text>
</comment>
<dbReference type="Pfam" id="PF00872">
    <property type="entry name" value="Transposase_mut"/>
    <property type="match status" value="1"/>
</dbReference>
<evidence type="ECO:0000256" key="6">
    <source>
        <dbReference type="RuleBase" id="RU365089"/>
    </source>
</evidence>
<evidence type="ECO:0000256" key="2">
    <source>
        <dbReference type="ARBA" id="ARBA00010961"/>
    </source>
</evidence>
<name>A0ABP8RV76_9PSEU</name>
<evidence type="ECO:0000256" key="4">
    <source>
        <dbReference type="ARBA" id="ARBA00023125"/>
    </source>
</evidence>
<sequence>MRALLHSGPRLTRRRQRAHAQFDRVLDALSEKLPRVSEHLDTARTDVLAFTGFPKELWRQIWSNNPSERLNRKIRRRTDVVGIFDLDSLTRLVGVVLAGQYDEWPEGRSYLGLGVLARSRVAAVPDTATNSSEGVTSTDMISALKDRPISKITRESSHTMPADLTYQCALLPLMSPSFALRDDTQRSTD</sequence>
<comment type="caution">
    <text evidence="7">The sequence shown here is derived from an EMBL/GenBank/DDBJ whole genome shotgun (WGS) entry which is preliminary data.</text>
</comment>
<proteinExistence type="inferred from homology"/>
<evidence type="ECO:0000256" key="5">
    <source>
        <dbReference type="ARBA" id="ARBA00023172"/>
    </source>
</evidence>
<keyword evidence="6" id="KW-0814">Transposable element</keyword>
<organism evidence="7 8">
    <name type="scientific">Pseudonocardia xishanensis</name>
    <dbReference type="NCBI Taxonomy" id="630995"/>
    <lineage>
        <taxon>Bacteria</taxon>
        <taxon>Bacillati</taxon>
        <taxon>Actinomycetota</taxon>
        <taxon>Actinomycetes</taxon>
        <taxon>Pseudonocardiales</taxon>
        <taxon>Pseudonocardiaceae</taxon>
        <taxon>Pseudonocardia</taxon>
    </lineage>
</organism>
<dbReference type="PANTHER" id="PTHR33217">
    <property type="entry name" value="TRANSPOSASE FOR INSERTION SEQUENCE ELEMENT IS1081"/>
    <property type="match status" value="1"/>
</dbReference>
<gene>
    <name evidence="7" type="ORF">GCM10023175_41330</name>
</gene>
<reference evidence="8" key="1">
    <citation type="journal article" date="2019" name="Int. J. Syst. Evol. Microbiol.">
        <title>The Global Catalogue of Microorganisms (GCM) 10K type strain sequencing project: providing services to taxonomists for standard genome sequencing and annotation.</title>
        <authorList>
            <consortium name="The Broad Institute Genomics Platform"/>
            <consortium name="The Broad Institute Genome Sequencing Center for Infectious Disease"/>
            <person name="Wu L."/>
            <person name="Ma J."/>
        </authorList>
    </citation>
    <scope>NUCLEOTIDE SEQUENCE [LARGE SCALE GENOMIC DNA]</scope>
    <source>
        <strain evidence="8">JCM 17906</strain>
    </source>
</reference>
<evidence type="ECO:0000256" key="3">
    <source>
        <dbReference type="ARBA" id="ARBA00022578"/>
    </source>
</evidence>
<evidence type="ECO:0000313" key="7">
    <source>
        <dbReference type="EMBL" id="GAA4550732.1"/>
    </source>
</evidence>
<comment type="function">
    <text evidence="1 6">Required for the transposition of the insertion element.</text>
</comment>
<keyword evidence="8" id="KW-1185">Reference proteome</keyword>